<dbReference type="InterPro" id="IPR012296">
    <property type="entry name" value="Nuclease_put_TT1808"/>
</dbReference>
<dbReference type="OrthoDB" id="557157at2"/>
<dbReference type="KEGG" id="cyj:Cyan7822_4775"/>
<feature type="domain" description="Putative restriction endonuclease" evidence="2">
    <location>
        <begin position="27"/>
        <end position="173"/>
    </location>
</feature>
<proteinExistence type="predicted"/>
<name>E0UFI4_GLOV7</name>
<protein>
    <recommendedName>
        <fullName evidence="2">Putative restriction endonuclease domain-containing protein</fullName>
    </recommendedName>
</protein>
<dbReference type="STRING" id="497965.Cyan7822_4775"/>
<evidence type="ECO:0000256" key="1">
    <source>
        <dbReference type="SAM" id="MobiDB-lite"/>
    </source>
</evidence>
<dbReference type="HOGENOM" id="CLU_075279_1_1_3"/>
<dbReference type="RefSeq" id="WP_013324718.1">
    <property type="nucleotide sequence ID" value="NC_014501.1"/>
</dbReference>
<dbReference type="eggNOG" id="COG4636">
    <property type="taxonomic scope" value="Bacteria"/>
</dbReference>
<dbReference type="AlphaFoldDB" id="E0UFI4"/>
<evidence type="ECO:0000259" key="2">
    <source>
        <dbReference type="Pfam" id="PF05685"/>
    </source>
</evidence>
<evidence type="ECO:0000313" key="3">
    <source>
        <dbReference type="EMBL" id="ADN16678.1"/>
    </source>
</evidence>
<dbReference type="PANTHER" id="PTHR33352:SF3">
    <property type="entry name" value="SLR1612 PROTEIN"/>
    <property type="match status" value="1"/>
</dbReference>
<dbReference type="SUPFAM" id="SSF52980">
    <property type="entry name" value="Restriction endonuclease-like"/>
    <property type="match status" value="1"/>
</dbReference>
<dbReference type="InterPro" id="IPR011335">
    <property type="entry name" value="Restrct_endonuc-II-like"/>
</dbReference>
<sequence length="278" mass="32626">MTQTPLSNLNLISLPTQDELPCDDGVPMETQRHKIQLDLLIDGLLLWLEQRQDGYVGGNMFLYYSMAQLRNQDFLGPDFFAVIDVPKVERKSWVVWQEEKAPDVIIELLSESTASQDKNQKKLIYQNQLRIPEYYWFDPFNPDDWAGFSLQNGTYQLIETDAHNQLISQRLGLALTRWYGIYKGIETTWLRWANLEGDILFTPEEYQKQRAEQEHQRAEQEHQRAEQEHQRAEQEHQRAEQSQFQLQQIVKNLLQTGMSIEQVARITGLSISEIQEQS</sequence>
<dbReference type="Gene3D" id="3.90.1570.10">
    <property type="entry name" value="tt1808, chain A"/>
    <property type="match status" value="1"/>
</dbReference>
<dbReference type="InterPro" id="IPR008538">
    <property type="entry name" value="Uma2"/>
</dbReference>
<feature type="compositionally biased region" description="Basic and acidic residues" evidence="1">
    <location>
        <begin position="207"/>
        <end position="239"/>
    </location>
</feature>
<evidence type="ECO:0000313" key="4">
    <source>
        <dbReference type="Proteomes" id="UP000008206"/>
    </source>
</evidence>
<dbReference type="EMBL" id="CP002198">
    <property type="protein sequence ID" value="ADN16678.1"/>
    <property type="molecule type" value="Genomic_DNA"/>
</dbReference>
<dbReference type="Proteomes" id="UP000008206">
    <property type="component" value="Chromosome"/>
</dbReference>
<accession>E0UFI4</accession>
<dbReference type="CDD" id="cd06260">
    <property type="entry name" value="DUF820-like"/>
    <property type="match status" value="1"/>
</dbReference>
<reference evidence="4" key="1">
    <citation type="journal article" date="2011" name="MBio">
        <title>Novel metabolic attributes of the genus Cyanothece, comprising a group of unicellular nitrogen-fixing Cyanobacteria.</title>
        <authorList>
            <person name="Bandyopadhyay A."/>
            <person name="Elvitigala T."/>
            <person name="Welsh E."/>
            <person name="Stockel J."/>
            <person name="Liberton M."/>
            <person name="Min H."/>
            <person name="Sherman L.A."/>
            <person name="Pakrasi H.B."/>
        </authorList>
    </citation>
    <scope>NUCLEOTIDE SEQUENCE [LARGE SCALE GENOMIC DNA]</scope>
    <source>
        <strain evidence="4">PCC 7822</strain>
    </source>
</reference>
<feature type="region of interest" description="Disordered" evidence="1">
    <location>
        <begin position="207"/>
        <end position="240"/>
    </location>
</feature>
<gene>
    <name evidence="3" type="ordered locus">Cyan7822_4775</name>
</gene>
<dbReference type="PANTHER" id="PTHR33352">
    <property type="entry name" value="SLR1095 PROTEIN"/>
    <property type="match status" value="1"/>
</dbReference>
<organism evidence="3 4">
    <name type="scientific">Gloeothece verrucosa (strain PCC 7822)</name>
    <name type="common">Cyanothece sp. (strain PCC 7822)</name>
    <dbReference type="NCBI Taxonomy" id="497965"/>
    <lineage>
        <taxon>Bacteria</taxon>
        <taxon>Bacillati</taxon>
        <taxon>Cyanobacteriota</taxon>
        <taxon>Cyanophyceae</taxon>
        <taxon>Oscillatoriophycideae</taxon>
        <taxon>Chroococcales</taxon>
        <taxon>Aphanothecaceae</taxon>
        <taxon>Gloeothece</taxon>
        <taxon>Gloeothece verrucosa</taxon>
    </lineage>
</organism>
<dbReference type="Pfam" id="PF05685">
    <property type="entry name" value="Uma2"/>
    <property type="match status" value="1"/>
</dbReference>
<keyword evidence="4" id="KW-1185">Reference proteome</keyword>